<evidence type="ECO:0000313" key="1">
    <source>
        <dbReference type="EMBL" id="CAK7931154.1"/>
    </source>
</evidence>
<evidence type="ECO:0008006" key="3">
    <source>
        <dbReference type="Google" id="ProtNLM"/>
    </source>
</evidence>
<evidence type="ECO:0000313" key="2">
    <source>
        <dbReference type="Proteomes" id="UP001162060"/>
    </source>
</evidence>
<gene>
    <name evidence="1" type="ORF">PM001_LOCUS16304</name>
</gene>
<dbReference type="AlphaFoldDB" id="A0AAV1UDI3"/>
<reference evidence="1" key="1">
    <citation type="submission" date="2024-01" db="EMBL/GenBank/DDBJ databases">
        <authorList>
            <person name="Webb A."/>
        </authorList>
    </citation>
    <scope>NUCLEOTIDE SEQUENCE</scope>
    <source>
        <strain evidence="1">Pm1</strain>
    </source>
</reference>
<organism evidence="1 2">
    <name type="scientific">Peronospora matthiolae</name>
    <dbReference type="NCBI Taxonomy" id="2874970"/>
    <lineage>
        <taxon>Eukaryota</taxon>
        <taxon>Sar</taxon>
        <taxon>Stramenopiles</taxon>
        <taxon>Oomycota</taxon>
        <taxon>Peronosporomycetes</taxon>
        <taxon>Peronosporales</taxon>
        <taxon>Peronosporaceae</taxon>
        <taxon>Peronospora</taxon>
    </lineage>
</organism>
<dbReference type="Proteomes" id="UP001162060">
    <property type="component" value="Unassembled WGS sequence"/>
</dbReference>
<dbReference type="EMBL" id="CAKLBY020000172">
    <property type="protein sequence ID" value="CAK7931154.1"/>
    <property type="molecule type" value="Genomic_DNA"/>
</dbReference>
<name>A0AAV1UDI3_9STRA</name>
<protein>
    <recommendedName>
        <fullName evidence="3">Transposase</fullName>
    </recommendedName>
</protein>
<accession>A0AAV1UDI3</accession>
<sequence length="113" mass="12999">MVTTPAVIRKKATYGLQPTMHKRSELRGTENFLALLWMQLLRQQSRERTKQIQANATKLNFWVAARRLIALLPALSPLSRPSRPERLDYPLFVRARDSGVRASPSGDIYSRHE</sequence>
<proteinExistence type="predicted"/>
<comment type="caution">
    <text evidence="1">The sequence shown here is derived from an EMBL/GenBank/DDBJ whole genome shotgun (WGS) entry which is preliminary data.</text>
</comment>